<dbReference type="Proteomes" id="UP000235145">
    <property type="component" value="Unassembled WGS sequence"/>
</dbReference>
<feature type="compositionally biased region" description="Basic and acidic residues" evidence="1">
    <location>
        <begin position="8"/>
        <end position="20"/>
    </location>
</feature>
<keyword evidence="3" id="KW-1185">Reference proteome</keyword>
<evidence type="ECO:0000313" key="3">
    <source>
        <dbReference type="Proteomes" id="UP000235145"/>
    </source>
</evidence>
<feature type="compositionally biased region" description="Basic and acidic residues" evidence="1">
    <location>
        <begin position="53"/>
        <end position="67"/>
    </location>
</feature>
<organism evidence="2 3">
    <name type="scientific">Lactuca sativa</name>
    <name type="common">Garden lettuce</name>
    <dbReference type="NCBI Taxonomy" id="4236"/>
    <lineage>
        <taxon>Eukaryota</taxon>
        <taxon>Viridiplantae</taxon>
        <taxon>Streptophyta</taxon>
        <taxon>Embryophyta</taxon>
        <taxon>Tracheophyta</taxon>
        <taxon>Spermatophyta</taxon>
        <taxon>Magnoliopsida</taxon>
        <taxon>eudicotyledons</taxon>
        <taxon>Gunneridae</taxon>
        <taxon>Pentapetalae</taxon>
        <taxon>asterids</taxon>
        <taxon>campanulids</taxon>
        <taxon>Asterales</taxon>
        <taxon>Asteraceae</taxon>
        <taxon>Cichorioideae</taxon>
        <taxon>Cichorieae</taxon>
        <taxon>Lactucinae</taxon>
        <taxon>Lactuca</taxon>
    </lineage>
</organism>
<evidence type="ECO:0000313" key="2">
    <source>
        <dbReference type="EMBL" id="KAJ0219516.1"/>
    </source>
</evidence>
<feature type="compositionally biased region" description="Polar residues" evidence="1">
    <location>
        <begin position="92"/>
        <end position="101"/>
    </location>
</feature>
<feature type="compositionally biased region" description="Low complexity" evidence="1">
    <location>
        <begin position="112"/>
        <end position="124"/>
    </location>
</feature>
<accession>A0A9R1XNA9</accession>
<dbReference type="EMBL" id="NBSK02000003">
    <property type="protein sequence ID" value="KAJ0219516.1"/>
    <property type="molecule type" value="Genomic_DNA"/>
</dbReference>
<sequence>MGISYTDMGKDDIQREEGEFWWKNNQTVPKIPTSEMGSPVISPERQPANMDDDSSKVQESVDMREEIQSAPGAAGSKEHSKRFGNHVHGNTEEFTSPNHTPIPSKHRRKHCSSSSGGPPTSSSSIPLIKSHGFPNGSIDLNRLTIVPQMPNQKVNVAPPLKSEEKQSRLVKNYDLKLLWGNRFYKKQWKKTETQLANGKDMDVNRCWDQSEYGHTVMHAHLKIGSSIEYMG</sequence>
<proteinExistence type="predicted"/>
<evidence type="ECO:0000256" key="1">
    <source>
        <dbReference type="SAM" id="MobiDB-lite"/>
    </source>
</evidence>
<comment type="caution">
    <text evidence="2">The sequence shown here is derived from an EMBL/GenBank/DDBJ whole genome shotgun (WGS) entry which is preliminary data.</text>
</comment>
<gene>
    <name evidence="2" type="ORF">LSAT_V11C300135500</name>
</gene>
<protein>
    <submittedName>
        <fullName evidence="2">Uncharacterized protein</fullName>
    </submittedName>
</protein>
<dbReference type="AlphaFoldDB" id="A0A9R1XNA9"/>
<feature type="region of interest" description="Disordered" evidence="1">
    <location>
        <begin position="1"/>
        <end position="130"/>
    </location>
</feature>
<name>A0A9R1XNA9_LACSA</name>
<reference evidence="2 3" key="1">
    <citation type="journal article" date="2017" name="Nat. Commun.">
        <title>Genome assembly with in vitro proximity ligation data and whole-genome triplication in lettuce.</title>
        <authorList>
            <person name="Reyes-Chin-Wo S."/>
            <person name="Wang Z."/>
            <person name="Yang X."/>
            <person name="Kozik A."/>
            <person name="Arikit S."/>
            <person name="Song C."/>
            <person name="Xia L."/>
            <person name="Froenicke L."/>
            <person name="Lavelle D.O."/>
            <person name="Truco M.J."/>
            <person name="Xia R."/>
            <person name="Zhu S."/>
            <person name="Xu C."/>
            <person name="Xu H."/>
            <person name="Xu X."/>
            <person name="Cox K."/>
            <person name="Korf I."/>
            <person name="Meyers B.C."/>
            <person name="Michelmore R.W."/>
        </authorList>
    </citation>
    <scope>NUCLEOTIDE SEQUENCE [LARGE SCALE GENOMIC DNA]</scope>
    <source>
        <strain evidence="3">cv. Salinas</strain>
        <tissue evidence="2">Seedlings</tissue>
    </source>
</reference>